<evidence type="ECO:0000313" key="2">
    <source>
        <dbReference type="Proteomes" id="UP000324233"/>
    </source>
</evidence>
<dbReference type="KEGG" id="agv:OJF2_12200"/>
<dbReference type="OrthoDB" id="121049at2"/>
<evidence type="ECO:0000313" key="1">
    <source>
        <dbReference type="EMBL" id="QEH32741.1"/>
    </source>
</evidence>
<gene>
    <name evidence="1" type="ORF">OJF2_12200</name>
</gene>
<evidence type="ECO:0008006" key="3">
    <source>
        <dbReference type="Google" id="ProtNLM"/>
    </source>
</evidence>
<keyword evidence="2" id="KW-1185">Reference proteome</keyword>
<protein>
    <recommendedName>
        <fullName evidence="3">MoaD/ThiS family protein</fullName>
    </recommendedName>
</protein>
<dbReference type="Gene3D" id="3.10.20.30">
    <property type="match status" value="1"/>
</dbReference>
<dbReference type="InterPro" id="IPR012675">
    <property type="entry name" value="Beta-grasp_dom_sf"/>
</dbReference>
<reference evidence="1 2" key="1">
    <citation type="submission" date="2019-08" db="EMBL/GenBank/DDBJ databases">
        <title>Deep-cultivation of Planctomycetes and their phenomic and genomic characterization uncovers novel biology.</title>
        <authorList>
            <person name="Wiegand S."/>
            <person name="Jogler M."/>
            <person name="Boedeker C."/>
            <person name="Pinto D."/>
            <person name="Vollmers J."/>
            <person name="Rivas-Marin E."/>
            <person name="Kohn T."/>
            <person name="Peeters S.H."/>
            <person name="Heuer A."/>
            <person name="Rast P."/>
            <person name="Oberbeckmann S."/>
            <person name="Bunk B."/>
            <person name="Jeske O."/>
            <person name="Meyerdierks A."/>
            <person name="Storesund J.E."/>
            <person name="Kallscheuer N."/>
            <person name="Luecker S."/>
            <person name="Lage O.M."/>
            <person name="Pohl T."/>
            <person name="Merkel B.J."/>
            <person name="Hornburger P."/>
            <person name="Mueller R.-W."/>
            <person name="Bruemmer F."/>
            <person name="Labrenz M."/>
            <person name="Spormann A.M."/>
            <person name="Op den Camp H."/>
            <person name="Overmann J."/>
            <person name="Amann R."/>
            <person name="Jetten M.S.M."/>
            <person name="Mascher T."/>
            <person name="Medema M.H."/>
            <person name="Devos D.P."/>
            <person name="Kaster A.-K."/>
            <person name="Ovreas L."/>
            <person name="Rohde M."/>
            <person name="Galperin M.Y."/>
            <person name="Jogler C."/>
        </authorList>
    </citation>
    <scope>NUCLEOTIDE SEQUENCE [LARGE SCALE GENOMIC DNA]</scope>
    <source>
        <strain evidence="1 2">OJF2</strain>
    </source>
</reference>
<dbReference type="CDD" id="cd17040">
    <property type="entry name" value="Ubl_MoaD_like"/>
    <property type="match status" value="1"/>
</dbReference>
<proteinExistence type="predicted"/>
<organism evidence="1 2">
    <name type="scientific">Aquisphaera giovannonii</name>
    <dbReference type="NCBI Taxonomy" id="406548"/>
    <lineage>
        <taxon>Bacteria</taxon>
        <taxon>Pseudomonadati</taxon>
        <taxon>Planctomycetota</taxon>
        <taxon>Planctomycetia</taxon>
        <taxon>Isosphaerales</taxon>
        <taxon>Isosphaeraceae</taxon>
        <taxon>Aquisphaera</taxon>
    </lineage>
</organism>
<dbReference type="EMBL" id="CP042997">
    <property type="protein sequence ID" value="QEH32741.1"/>
    <property type="molecule type" value="Genomic_DNA"/>
</dbReference>
<sequence length="98" mass="10885">MIRVVLPYHLRNMAMVEGDVTLDVDSPPTLRSVLDALEDRFPVLRGTIRDHDTLRRRPFLRFFACAKDYSLDPPETPLPEPVAAGVEPFLIVGAIAGG</sequence>
<accession>A0A5B9VXW5</accession>
<dbReference type="RefSeq" id="WP_148592134.1">
    <property type="nucleotide sequence ID" value="NZ_CP042997.1"/>
</dbReference>
<dbReference type="Proteomes" id="UP000324233">
    <property type="component" value="Chromosome"/>
</dbReference>
<dbReference type="AlphaFoldDB" id="A0A5B9VXW5"/>
<name>A0A5B9VXW5_9BACT</name>